<dbReference type="SUPFAM" id="SSF50494">
    <property type="entry name" value="Trypsin-like serine proteases"/>
    <property type="match status" value="1"/>
</dbReference>
<evidence type="ECO:0000256" key="6">
    <source>
        <dbReference type="RuleBase" id="RU004296"/>
    </source>
</evidence>
<keyword evidence="3 6" id="KW-0732">Signal</keyword>
<dbReference type="AlphaFoldDB" id="A0A086STW6"/>
<dbReference type="InterPro" id="IPR001254">
    <property type="entry name" value="Trypsin_dom"/>
</dbReference>
<feature type="domain" description="Peptidase S1" evidence="7">
    <location>
        <begin position="98"/>
        <end position="262"/>
    </location>
</feature>
<dbReference type="InterPro" id="IPR043504">
    <property type="entry name" value="Peptidase_S1_PA_chymotrypsin"/>
</dbReference>
<dbReference type="InterPro" id="IPR050966">
    <property type="entry name" value="Glutamyl_endopeptidase"/>
</dbReference>
<dbReference type="GO" id="GO:0006508">
    <property type="term" value="P:proteolysis"/>
    <property type="evidence" value="ECO:0007669"/>
    <property type="project" value="UniProtKB-KW"/>
</dbReference>
<evidence type="ECO:0000313" key="8">
    <source>
        <dbReference type="EMBL" id="KFH40548.1"/>
    </source>
</evidence>
<dbReference type="EC" id="3.4.21.-" evidence="6"/>
<dbReference type="PANTHER" id="PTHR15462:SF8">
    <property type="entry name" value="SERINE PROTEASE"/>
    <property type="match status" value="1"/>
</dbReference>
<dbReference type="PANTHER" id="PTHR15462">
    <property type="entry name" value="SERINE PROTEASE"/>
    <property type="match status" value="1"/>
</dbReference>
<dbReference type="InterPro" id="IPR009003">
    <property type="entry name" value="Peptidase_S1_PA"/>
</dbReference>
<evidence type="ECO:0000256" key="3">
    <source>
        <dbReference type="ARBA" id="ARBA00022729"/>
    </source>
</evidence>
<sequence length="303" mass="32893">MVKLLSAATAACLVLQATASPVTARDQPQASKLLGFDKTFVNTFKSDAVVPEITYIEEGETYNGTATEAAPFTVSEEEVQKRYINGNDDRYQYSDTNYPFRAVGKLYWNNGVFCSGALIGPRHVLTAKHCLVDGVPGYFAPGFDNGEPFGRGAVTTAILTNVEWGSPCGYKGDWAVLILDTRLGDNLGYFGVKLPDPALQDQPIFDHVGYPGDRDNGNRPYRTPGNTVQSFRPWDCDSTGPFYTDTDCMGGQSGGPHWENTGSGPLIWGTLAVTFAAGDQAWSGWGSGREMLDAVLRAREDFP</sequence>
<dbReference type="EMBL" id="JPKY01000190">
    <property type="protein sequence ID" value="KFH40548.1"/>
    <property type="molecule type" value="Genomic_DNA"/>
</dbReference>
<reference evidence="9" key="1">
    <citation type="journal article" date="2014" name="Genome Announc.">
        <title>Genome sequence and annotation of Acremonium chrysogenum, producer of the beta-lactam antibiotic cephalosporin C.</title>
        <authorList>
            <person name="Terfehr D."/>
            <person name="Dahlmann T.A."/>
            <person name="Specht T."/>
            <person name="Zadra I."/>
            <person name="Kuernsteiner H."/>
            <person name="Kueck U."/>
        </authorList>
    </citation>
    <scope>NUCLEOTIDE SEQUENCE [LARGE SCALE GENOMIC DNA]</scope>
    <source>
        <strain evidence="9">ATCC 11550 / CBS 779.69 / DSM 880 / IAM 14645 / JCM 23072 / IMI 49137</strain>
    </source>
</reference>
<dbReference type="Gene3D" id="2.40.10.10">
    <property type="entry name" value="Trypsin-like serine proteases"/>
    <property type="match status" value="2"/>
</dbReference>
<dbReference type="OrthoDB" id="10037376at2759"/>
<comment type="similarity">
    <text evidence="1 6">Belongs to the peptidase S1B family.</text>
</comment>
<keyword evidence="4 6" id="KW-0378">Hydrolase</keyword>
<evidence type="ECO:0000259" key="7">
    <source>
        <dbReference type="Pfam" id="PF00089"/>
    </source>
</evidence>
<dbReference type="STRING" id="857340.A0A086STW6"/>
<organism evidence="8 9">
    <name type="scientific">Hapsidospora chrysogenum (strain ATCC 11550 / CBS 779.69 / DSM 880 / IAM 14645 / JCM 23072 / IMI 49137)</name>
    <name type="common">Acremonium chrysogenum</name>
    <dbReference type="NCBI Taxonomy" id="857340"/>
    <lineage>
        <taxon>Eukaryota</taxon>
        <taxon>Fungi</taxon>
        <taxon>Dikarya</taxon>
        <taxon>Ascomycota</taxon>
        <taxon>Pezizomycotina</taxon>
        <taxon>Sordariomycetes</taxon>
        <taxon>Hypocreomycetidae</taxon>
        <taxon>Hypocreales</taxon>
        <taxon>Bionectriaceae</taxon>
        <taxon>Hapsidospora</taxon>
    </lineage>
</organism>
<accession>A0A086STW6</accession>
<dbReference type="Pfam" id="PF00089">
    <property type="entry name" value="Trypsin"/>
    <property type="match status" value="1"/>
</dbReference>
<dbReference type="Proteomes" id="UP000029964">
    <property type="component" value="Unassembled WGS sequence"/>
</dbReference>
<feature type="chain" id="PRO_5006985953" description="Serine protease" evidence="6">
    <location>
        <begin position="20"/>
        <end position="303"/>
    </location>
</feature>
<feature type="signal peptide" evidence="6">
    <location>
        <begin position="1"/>
        <end position="19"/>
    </location>
</feature>
<keyword evidence="5 6" id="KW-0720">Serine protease</keyword>
<evidence type="ECO:0000256" key="2">
    <source>
        <dbReference type="ARBA" id="ARBA00022670"/>
    </source>
</evidence>
<protein>
    <recommendedName>
        <fullName evidence="6">Serine protease</fullName>
        <ecNumber evidence="6">3.4.21.-</ecNumber>
    </recommendedName>
</protein>
<evidence type="ECO:0000256" key="5">
    <source>
        <dbReference type="ARBA" id="ARBA00022825"/>
    </source>
</evidence>
<keyword evidence="2 6" id="KW-0645">Protease</keyword>
<proteinExistence type="inferred from homology"/>
<keyword evidence="9" id="KW-1185">Reference proteome</keyword>
<evidence type="ECO:0000313" key="9">
    <source>
        <dbReference type="Proteomes" id="UP000029964"/>
    </source>
</evidence>
<evidence type="ECO:0000256" key="4">
    <source>
        <dbReference type="ARBA" id="ARBA00022801"/>
    </source>
</evidence>
<dbReference type="InterPro" id="IPR008256">
    <property type="entry name" value="Peptidase_S1B"/>
</dbReference>
<comment type="caution">
    <text evidence="8">The sequence shown here is derived from an EMBL/GenBank/DDBJ whole genome shotgun (WGS) entry which is preliminary data.</text>
</comment>
<evidence type="ECO:0000256" key="1">
    <source>
        <dbReference type="ARBA" id="ARBA00008764"/>
    </source>
</evidence>
<dbReference type="GO" id="GO:0004252">
    <property type="term" value="F:serine-type endopeptidase activity"/>
    <property type="evidence" value="ECO:0007669"/>
    <property type="project" value="InterPro"/>
</dbReference>
<gene>
    <name evidence="8" type="ORF">ACRE_087580</name>
</gene>
<name>A0A086STW6_HAPC1</name>
<dbReference type="PRINTS" id="PR00839">
    <property type="entry name" value="V8PROTEASE"/>
</dbReference>
<dbReference type="HOGENOM" id="CLU_068119_0_0_1"/>